<organism evidence="1 2">
    <name type="scientific">Dendroctonus ponderosae</name>
    <name type="common">Mountain pine beetle</name>
    <dbReference type="NCBI Taxonomy" id="77166"/>
    <lineage>
        <taxon>Eukaryota</taxon>
        <taxon>Metazoa</taxon>
        <taxon>Ecdysozoa</taxon>
        <taxon>Arthropoda</taxon>
        <taxon>Hexapoda</taxon>
        <taxon>Insecta</taxon>
        <taxon>Pterygota</taxon>
        <taxon>Neoptera</taxon>
        <taxon>Endopterygota</taxon>
        <taxon>Coleoptera</taxon>
        <taxon>Polyphaga</taxon>
        <taxon>Cucujiformia</taxon>
        <taxon>Curculionidae</taxon>
        <taxon>Scolytinae</taxon>
        <taxon>Dendroctonus</taxon>
    </lineage>
</organism>
<protein>
    <submittedName>
        <fullName evidence="1">Uncharacterized protein</fullName>
    </submittedName>
</protein>
<reference evidence="1 2" key="1">
    <citation type="journal article" date="2013" name="Genome Biol.">
        <title>Draft genome of the mountain pine beetle, Dendroctonus ponderosae Hopkins, a major forest pest.</title>
        <authorList>
            <person name="Keeling C.I."/>
            <person name="Yuen M.M."/>
            <person name="Liao N.Y."/>
            <person name="Docking T.R."/>
            <person name="Chan S.K."/>
            <person name="Taylor G.A."/>
            <person name="Palmquist D.L."/>
            <person name="Jackman S.D."/>
            <person name="Nguyen A."/>
            <person name="Li M."/>
            <person name="Henderson H."/>
            <person name="Janes J.K."/>
            <person name="Zhao Y."/>
            <person name="Pandoh P."/>
            <person name="Moore R."/>
            <person name="Sperling F.A."/>
            <person name="Huber D.P."/>
            <person name="Birol I."/>
            <person name="Jones S.J."/>
            <person name="Bohlmann J."/>
        </authorList>
    </citation>
    <scope>NUCLEOTIDE SEQUENCE</scope>
</reference>
<sequence length="21" mass="2678">MENKTVWYSMEDMFYKPLIDH</sequence>
<accession>U4U5F6</accession>
<evidence type="ECO:0000313" key="2">
    <source>
        <dbReference type="Proteomes" id="UP000030742"/>
    </source>
</evidence>
<proteinExistence type="predicted"/>
<name>U4U5F6_DENPD</name>
<gene>
    <name evidence="1" type="ORF">D910_06500</name>
</gene>
<dbReference type="Proteomes" id="UP000030742">
    <property type="component" value="Unassembled WGS sequence"/>
</dbReference>
<dbReference type="EMBL" id="KB632150">
    <property type="protein sequence ID" value="ERL89124.1"/>
    <property type="molecule type" value="Genomic_DNA"/>
</dbReference>
<evidence type="ECO:0000313" key="1">
    <source>
        <dbReference type="EMBL" id="ERL89124.1"/>
    </source>
</evidence>
<dbReference type="AlphaFoldDB" id="U4U5F6"/>